<dbReference type="EMBL" id="JBHTBD010000002">
    <property type="protein sequence ID" value="MFC7294515.1"/>
    <property type="molecule type" value="Genomic_DNA"/>
</dbReference>
<protein>
    <submittedName>
        <fullName evidence="2">Uncharacterized protein</fullName>
    </submittedName>
</protein>
<organism evidence="2 3">
    <name type="scientific">Marinobacter aromaticivorans</name>
    <dbReference type="NCBI Taxonomy" id="1494078"/>
    <lineage>
        <taxon>Bacteria</taxon>
        <taxon>Pseudomonadati</taxon>
        <taxon>Pseudomonadota</taxon>
        <taxon>Gammaproteobacteria</taxon>
        <taxon>Pseudomonadales</taxon>
        <taxon>Marinobacteraceae</taxon>
        <taxon>Marinobacter</taxon>
    </lineage>
</organism>
<evidence type="ECO:0000313" key="2">
    <source>
        <dbReference type="EMBL" id="MFC7294515.1"/>
    </source>
</evidence>
<reference evidence="3" key="1">
    <citation type="journal article" date="2019" name="Int. J. Syst. Evol. Microbiol.">
        <title>The Global Catalogue of Microorganisms (GCM) 10K type strain sequencing project: providing services to taxonomists for standard genome sequencing and annotation.</title>
        <authorList>
            <consortium name="The Broad Institute Genomics Platform"/>
            <consortium name="The Broad Institute Genome Sequencing Center for Infectious Disease"/>
            <person name="Wu L."/>
            <person name="Ma J."/>
        </authorList>
    </citation>
    <scope>NUCLEOTIDE SEQUENCE [LARGE SCALE GENOMIC DNA]</scope>
    <source>
        <strain evidence="3">CCUG 60559</strain>
    </source>
</reference>
<feature type="transmembrane region" description="Helical" evidence="1">
    <location>
        <begin position="6"/>
        <end position="24"/>
    </location>
</feature>
<feature type="transmembrane region" description="Helical" evidence="1">
    <location>
        <begin position="74"/>
        <end position="93"/>
    </location>
</feature>
<evidence type="ECO:0000313" key="3">
    <source>
        <dbReference type="Proteomes" id="UP001596506"/>
    </source>
</evidence>
<keyword evidence="3" id="KW-1185">Reference proteome</keyword>
<feature type="transmembrane region" description="Helical" evidence="1">
    <location>
        <begin position="36"/>
        <end position="54"/>
    </location>
</feature>
<keyword evidence="1" id="KW-0472">Membrane</keyword>
<comment type="caution">
    <text evidence="2">The sequence shown here is derived from an EMBL/GenBank/DDBJ whole genome shotgun (WGS) entry which is preliminary data.</text>
</comment>
<name>A0ABW2IUR5_9GAMM</name>
<dbReference type="Proteomes" id="UP001596506">
    <property type="component" value="Unassembled WGS sequence"/>
</dbReference>
<keyword evidence="1" id="KW-1133">Transmembrane helix</keyword>
<keyword evidence="1" id="KW-0812">Transmembrane</keyword>
<proteinExistence type="predicted"/>
<dbReference type="RefSeq" id="WP_100687642.1">
    <property type="nucleotide sequence ID" value="NZ_JBHTBD010000002.1"/>
</dbReference>
<evidence type="ECO:0000256" key="1">
    <source>
        <dbReference type="SAM" id="Phobius"/>
    </source>
</evidence>
<sequence>MTLSDKLLHAIIGSLLVIFIATYPVKMVVSGEISNLLLWVGLIISIPITVWALVRLFTDGSSARKHFISKNSVWFGVFAFTIGIPMTATMAVYKGFPVFGHLFYSEPAMVEVTVERKRSRFHVRGYVFCEGIFYAKEFKSSFDNSICGLEKSDWYNLRVGDKVTLIGNSSSFGFMYSDYKIHDFKD</sequence>
<accession>A0ABW2IUR5</accession>
<gene>
    <name evidence="2" type="ORF">ACFQQA_07250</name>
</gene>